<proteinExistence type="predicted"/>
<dbReference type="AlphaFoldDB" id="A0A9D4IDZ8"/>
<reference evidence="2" key="2">
    <citation type="submission" date="2020-11" db="EMBL/GenBank/DDBJ databases">
        <authorList>
            <person name="McCartney M.A."/>
            <person name="Auch B."/>
            <person name="Kono T."/>
            <person name="Mallez S."/>
            <person name="Becker A."/>
            <person name="Gohl D.M."/>
            <person name="Silverstein K.A.T."/>
            <person name="Koren S."/>
            <person name="Bechman K.B."/>
            <person name="Herman A."/>
            <person name="Abrahante J.E."/>
            <person name="Garbe J."/>
        </authorList>
    </citation>
    <scope>NUCLEOTIDE SEQUENCE</scope>
    <source>
        <strain evidence="2">Duluth1</strain>
        <tissue evidence="2">Whole animal</tissue>
    </source>
</reference>
<protein>
    <submittedName>
        <fullName evidence="2">Uncharacterized protein</fullName>
    </submittedName>
</protein>
<sequence>MAKFKNDFKRKFFRDNKHLGNLRADQLHNETGTRDMEITKKMSQPAADSPVPKKKVVKKSTYDNQPSLYAEDASPEIQRTQVVKNSNDENNRNSSPNCRGKNRF</sequence>
<feature type="compositionally biased region" description="Basic and acidic residues" evidence="1">
    <location>
        <begin position="25"/>
        <end position="40"/>
    </location>
</feature>
<dbReference type="EMBL" id="JAIWYP010000009">
    <property type="protein sequence ID" value="KAH3771861.1"/>
    <property type="molecule type" value="Genomic_DNA"/>
</dbReference>
<reference evidence="2" key="1">
    <citation type="journal article" date="2019" name="bioRxiv">
        <title>The Genome of the Zebra Mussel, Dreissena polymorpha: A Resource for Invasive Species Research.</title>
        <authorList>
            <person name="McCartney M.A."/>
            <person name="Auch B."/>
            <person name="Kono T."/>
            <person name="Mallez S."/>
            <person name="Zhang Y."/>
            <person name="Obille A."/>
            <person name="Becker A."/>
            <person name="Abrahante J.E."/>
            <person name="Garbe J."/>
            <person name="Badalamenti J.P."/>
            <person name="Herman A."/>
            <person name="Mangelson H."/>
            <person name="Liachko I."/>
            <person name="Sullivan S."/>
            <person name="Sone E.D."/>
            <person name="Koren S."/>
            <person name="Silverstein K.A.T."/>
            <person name="Beckman K.B."/>
            <person name="Gohl D.M."/>
        </authorList>
    </citation>
    <scope>NUCLEOTIDE SEQUENCE</scope>
    <source>
        <strain evidence="2">Duluth1</strain>
        <tissue evidence="2">Whole animal</tissue>
    </source>
</reference>
<accession>A0A9D4IDZ8</accession>
<evidence type="ECO:0000256" key="1">
    <source>
        <dbReference type="SAM" id="MobiDB-lite"/>
    </source>
</evidence>
<keyword evidence="3" id="KW-1185">Reference proteome</keyword>
<dbReference type="Proteomes" id="UP000828390">
    <property type="component" value="Unassembled WGS sequence"/>
</dbReference>
<gene>
    <name evidence="2" type="ORF">DPMN_173190</name>
</gene>
<feature type="region of interest" description="Disordered" evidence="1">
    <location>
        <begin position="15"/>
        <end position="104"/>
    </location>
</feature>
<evidence type="ECO:0000313" key="3">
    <source>
        <dbReference type="Proteomes" id="UP000828390"/>
    </source>
</evidence>
<comment type="caution">
    <text evidence="2">The sequence shown here is derived from an EMBL/GenBank/DDBJ whole genome shotgun (WGS) entry which is preliminary data.</text>
</comment>
<name>A0A9D4IDZ8_DREPO</name>
<organism evidence="2 3">
    <name type="scientific">Dreissena polymorpha</name>
    <name type="common">Zebra mussel</name>
    <name type="synonym">Mytilus polymorpha</name>
    <dbReference type="NCBI Taxonomy" id="45954"/>
    <lineage>
        <taxon>Eukaryota</taxon>
        <taxon>Metazoa</taxon>
        <taxon>Spiralia</taxon>
        <taxon>Lophotrochozoa</taxon>
        <taxon>Mollusca</taxon>
        <taxon>Bivalvia</taxon>
        <taxon>Autobranchia</taxon>
        <taxon>Heteroconchia</taxon>
        <taxon>Euheterodonta</taxon>
        <taxon>Imparidentia</taxon>
        <taxon>Neoheterodontei</taxon>
        <taxon>Myida</taxon>
        <taxon>Dreissenoidea</taxon>
        <taxon>Dreissenidae</taxon>
        <taxon>Dreissena</taxon>
    </lineage>
</organism>
<evidence type="ECO:0000313" key="2">
    <source>
        <dbReference type="EMBL" id="KAH3771861.1"/>
    </source>
</evidence>